<reference evidence="1" key="1">
    <citation type="journal article" date="2020" name="mSystems">
        <title>Genome- and Community-Level Interaction Insights into Carbon Utilization and Element Cycling Functions of Hydrothermarchaeota in Hydrothermal Sediment.</title>
        <authorList>
            <person name="Zhou Z."/>
            <person name="Liu Y."/>
            <person name="Xu W."/>
            <person name="Pan J."/>
            <person name="Luo Z.H."/>
            <person name="Li M."/>
        </authorList>
    </citation>
    <scope>NUCLEOTIDE SEQUENCE [LARGE SCALE GENOMIC DNA]</scope>
    <source>
        <strain evidence="1">HyVt-443</strain>
    </source>
</reference>
<name>A0A831RQP6_9GAMM</name>
<gene>
    <name evidence="1" type="ORF">ENI96_12555</name>
</gene>
<proteinExistence type="predicted"/>
<sequence>MTMNLRQRLASVFERISPQHRLQPAPDTPPGTVVQVPDSILERAVDGTDPKIRMVPGHRRRLQRAIGTSLGYIEEMIARIPASVDLFSHRFTTDPHVNAFFSSPGALQETLRHSPELRDYLHRNLADQRDSCWTLLCMRMHERHILGMDLSGDRVRRDVPQTAVSFDDHQFLSPAETEQEAREGLKQCLFQGLISSALGELTALRARRRRIVTRLRMVQGRLRERHHHSTPPLLDRGNGATTWMELENEASRLTQELHKVGLPTPKACLQRVESTFLHPERFVRIEHLSLRLDKMGIRVDDDFQGPCNELELAEARIADQPPRIVVLARLNACDIDDLIPGIRRVQSHDRIN</sequence>
<dbReference type="AlphaFoldDB" id="A0A831RQP6"/>
<protein>
    <submittedName>
        <fullName evidence="1">Uncharacterized protein</fullName>
    </submittedName>
</protein>
<organism evidence="1">
    <name type="scientific">Sedimenticola thiotaurini</name>
    <dbReference type="NCBI Taxonomy" id="1543721"/>
    <lineage>
        <taxon>Bacteria</taxon>
        <taxon>Pseudomonadati</taxon>
        <taxon>Pseudomonadota</taxon>
        <taxon>Gammaproteobacteria</taxon>
        <taxon>Chromatiales</taxon>
        <taxon>Sedimenticolaceae</taxon>
        <taxon>Sedimenticola</taxon>
    </lineage>
</organism>
<accession>A0A831RQP6</accession>
<dbReference type="Proteomes" id="UP000886251">
    <property type="component" value="Unassembled WGS sequence"/>
</dbReference>
<evidence type="ECO:0000313" key="1">
    <source>
        <dbReference type="EMBL" id="HEB97244.1"/>
    </source>
</evidence>
<comment type="caution">
    <text evidence="1">The sequence shown here is derived from an EMBL/GenBank/DDBJ whole genome shotgun (WGS) entry which is preliminary data.</text>
</comment>
<dbReference type="EMBL" id="DRKP01000157">
    <property type="protein sequence ID" value="HEB97244.1"/>
    <property type="molecule type" value="Genomic_DNA"/>
</dbReference>